<dbReference type="AlphaFoldDB" id="A0A835GYP2"/>
<organism evidence="7 8">
    <name type="scientific">Coptis chinensis</name>
    <dbReference type="NCBI Taxonomy" id="261450"/>
    <lineage>
        <taxon>Eukaryota</taxon>
        <taxon>Viridiplantae</taxon>
        <taxon>Streptophyta</taxon>
        <taxon>Embryophyta</taxon>
        <taxon>Tracheophyta</taxon>
        <taxon>Spermatophyta</taxon>
        <taxon>Magnoliopsida</taxon>
        <taxon>Ranunculales</taxon>
        <taxon>Ranunculaceae</taxon>
        <taxon>Coptidoideae</taxon>
        <taxon>Coptis</taxon>
    </lineage>
</organism>
<comment type="subcellular location">
    <subcellularLocation>
        <location evidence="1">Nucleus</location>
    </subcellularLocation>
</comment>
<evidence type="ECO:0000256" key="5">
    <source>
        <dbReference type="SAM" id="Coils"/>
    </source>
</evidence>
<proteinExistence type="predicted"/>
<dbReference type="SMART" id="SM00353">
    <property type="entry name" value="HLH"/>
    <property type="match status" value="1"/>
</dbReference>
<dbReference type="Proteomes" id="UP000631114">
    <property type="component" value="Unassembled WGS sequence"/>
</dbReference>
<dbReference type="Gene3D" id="4.10.280.10">
    <property type="entry name" value="Helix-loop-helix DNA-binding domain"/>
    <property type="match status" value="1"/>
</dbReference>
<dbReference type="InterPro" id="IPR051358">
    <property type="entry name" value="TF_AMS/ICE1/BHLH6-like"/>
</dbReference>
<protein>
    <recommendedName>
        <fullName evidence="6">BHLH domain-containing protein</fullName>
    </recommendedName>
</protein>
<dbReference type="SUPFAM" id="SSF47459">
    <property type="entry name" value="HLH, helix-loop-helix DNA-binding domain"/>
    <property type="match status" value="1"/>
</dbReference>
<evidence type="ECO:0000313" key="7">
    <source>
        <dbReference type="EMBL" id="KAF9589341.1"/>
    </source>
</evidence>
<dbReference type="InterPro" id="IPR036638">
    <property type="entry name" value="HLH_DNA-bd_sf"/>
</dbReference>
<evidence type="ECO:0000256" key="3">
    <source>
        <dbReference type="ARBA" id="ARBA00023163"/>
    </source>
</evidence>
<dbReference type="EMBL" id="JADFTS010000009">
    <property type="protein sequence ID" value="KAF9589341.1"/>
    <property type="molecule type" value="Genomic_DNA"/>
</dbReference>
<dbReference type="GO" id="GO:0003700">
    <property type="term" value="F:DNA-binding transcription factor activity"/>
    <property type="evidence" value="ECO:0007669"/>
    <property type="project" value="TreeGrafter"/>
</dbReference>
<dbReference type="OrthoDB" id="690068at2759"/>
<dbReference type="GO" id="GO:0043565">
    <property type="term" value="F:sequence-specific DNA binding"/>
    <property type="evidence" value="ECO:0007669"/>
    <property type="project" value="TreeGrafter"/>
</dbReference>
<dbReference type="PROSITE" id="PS50888">
    <property type="entry name" value="BHLH"/>
    <property type="match status" value="1"/>
</dbReference>
<reference evidence="7 8" key="1">
    <citation type="submission" date="2020-10" db="EMBL/GenBank/DDBJ databases">
        <title>The Coptis chinensis genome and diversification of protoberbering-type alkaloids.</title>
        <authorList>
            <person name="Wang B."/>
            <person name="Shu S."/>
            <person name="Song C."/>
            <person name="Liu Y."/>
        </authorList>
    </citation>
    <scope>NUCLEOTIDE SEQUENCE [LARGE SCALE GENOMIC DNA]</scope>
    <source>
        <strain evidence="7">HL-2020</strain>
        <tissue evidence="7">Leaf</tissue>
    </source>
</reference>
<evidence type="ECO:0000256" key="1">
    <source>
        <dbReference type="ARBA" id="ARBA00004123"/>
    </source>
</evidence>
<dbReference type="InterPro" id="IPR054502">
    <property type="entry name" value="bHLH-TF_ACT-like_plant"/>
</dbReference>
<keyword evidence="3" id="KW-0804">Transcription</keyword>
<dbReference type="PANTHER" id="PTHR31945:SF20">
    <property type="entry name" value="TRANSCRIPTION FACTOR DYT1"/>
    <property type="match status" value="1"/>
</dbReference>
<feature type="coiled-coil region" evidence="5">
    <location>
        <begin position="67"/>
        <end position="94"/>
    </location>
</feature>
<evidence type="ECO:0000313" key="8">
    <source>
        <dbReference type="Proteomes" id="UP000631114"/>
    </source>
</evidence>
<keyword evidence="4" id="KW-0539">Nucleus</keyword>
<comment type="caution">
    <text evidence="7">The sequence shown here is derived from an EMBL/GenBank/DDBJ whole genome shotgun (WGS) entry which is preliminary data.</text>
</comment>
<sequence>MERNHGTRGRRNDKDTEFKSKNLFVERKRRQKNHDMLVTLRALVPNITNVITLLKKATIIDDAMTYITGLKNRVKDLTDQLAEIEAIFEKDEEHEIKDDITHEIEKCNIENEVKVTQIDKSDLCVKIICQSKTGIFRKLMETIRDQGLEVTDMNFTNSKGVNLVVFSVEVTQAKMVASKQVKRYLQELIRSYLDTN</sequence>
<accession>A0A835GYP2</accession>
<keyword evidence="8" id="KW-1185">Reference proteome</keyword>
<dbReference type="PANTHER" id="PTHR31945">
    <property type="entry name" value="TRANSCRIPTION FACTOR SCREAM2-RELATED"/>
    <property type="match status" value="1"/>
</dbReference>
<dbReference type="GO" id="GO:0005634">
    <property type="term" value="C:nucleus"/>
    <property type="evidence" value="ECO:0007669"/>
    <property type="project" value="UniProtKB-SubCell"/>
</dbReference>
<keyword evidence="2" id="KW-0805">Transcription regulation</keyword>
<evidence type="ECO:0000256" key="2">
    <source>
        <dbReference type="ARBA" id="ARBA00023015"/>
    </source>
</evidence>
<keyword evidence="5" id="KW-0175">Coiled coil</keyword>
<feature type="domain" description="BHLH" evidence="6">
    <location>
        <begin position="17"/>
        <end position="70"/>
    </location>
</feature>
<evidence type="ECO:0000256" key="4">
    <source>
        <dbReference type="ARBA" id="ARBA00023242"/>
    </source>
</evidence>
<gene>
    <name evidence="7" type="ORF">IFM89_022677</name>
</gene>
<dbReference type="GO" id="GO:0046983">
    <property type="term" value="F:protein dimerization activity"/>
    <property type="evidence" value="ECO:0007669"/>
    <property type="project" value="InterPro"/>
</dbReference>
<dbReference type="Pfam" id="PF00010">
    <property type="entry name" value="HLH"/>
    <property type="match status" value="1"/>
</dbReference>
<dbReference type="Pfam" id="PF22754">
    <property type="entry name" value="bHLH-TF_ACT-like_plant"/>
    <property type="match status" value="1"/>
</dbReference>
<dbReference type="InterPro" id="IPR011598">
    <property type="entry name" value="bHLH_dom"/>
</dbReference>
<evidence type="ECO:0000259" key="6">
    <source>
        <dbReference type="PROSITE" id="PS50888"/>
    </source>
</evidence>
<name>A0A835GYP2_9MAGN</name>